<dbReference type="PANTHER" id="PTHR12876">
    <property type="entry name" value="N4BP1-RELATED"/>
    <property type="match status" value="1"/>
</dbReference>
<protein>
    <submittedName>
        <fullName evidence="3">RNase_Zc3h12a domain-containing protein</fullName>
    </submittedName>
</protein>
<dbReference type="Gene3D" id="3.40.50.11980">
    <property type="match status" value="1"/>
</dbReference>
<accession>A0A1I7ZDK4</accession>
<dbReference type="GO" id="GO:0036464">
    <property type="term" value="C:cytoplasmic ribonucleoprotein granule"/>
    <property type="evidence" value="ECO:0007669"/>
    <property type="project" value="TreeGrafter"/>
</dbReference>
<keyword evidence="2" id="KW-1185">Reference proteome</keyword>
<feature type="domain" description="RNase NYN" evidence="1">
    <location>
        <begin position="4"/>
        <end position="59"/>
    </location>
</feature>
<dbReference type="GO" id="GO:0004521">
    <property type="term" value="F:RNA endonuclease activity"/>
    <property type="evidence" value="ECO:0007669"/>
    <property type="project" value="TreeGrafter"/>
</dbReference>
<reference evidence="3" key="1">
    <citation type="submission" date="2016-11" db="UniProtKB">
        <authorList>
            <consortium name="WormBaseParasite"/>
        </authorList>
    </citation>
    <scope>IDENTIFICATION</scope>
</reference>
<dbReference type="Pfam" id="PF11977">
    <property type="entry name" value="RNase_Zc3h12a"/>
    <property type="match status" value="1"/>
</dbReference>
<dbReference type="Proteomes" id="UP000095287">
    <property type="component" value="Unplaced"/>
</dbReference>
<evidence type="ECO:0000313" key="2">
    <source>
        <dbReference type="Proteomes" id="UP000095287"/>
    </source>
</evidence>
<dbReference type="PANTHER" id="PTHR12876:SF35">
    <property type="entry name" value="LD08718P-RELATED"/>
    <property type="match status" value="1"/>
</dbReference>
<dbReference type="InterPro" id="IPR021869">
    <property type="entry name" value="RNase_Zc3h12_NYN"/>
</dbReference>
<dbReference type="InterPro" id="IPR051101">
    <property type="entry name" value="ZC3H12/N4BP1_RNase_Reg"/>
</dbReference>
<dbReference type="WBParaSite" id="L893_g25316.t1">
    <property type="protein sequence ID" value="L893_g25316.t1"/>
    <property type="gene ID" value="L893_g25316"/>
</dbReference>
<evidence type="ECO:0000259" key="1">
    <source>
        <dbReference type="Pfam" id="PF11977"/>
    </source>
</evidence>
<dbReference type="AlphaFoldDB" id="A0A1I7ZDK4"/>
<evidence type="ECO:0000313" key="3">
    <source>
        <dbReference type="WBParaSite" id="L893_g25316.t1"/>
    </source>
</evidence>
<organism evidence="2 3">
    <name type="scientific">Steinernema glaseri</name>
    <dbReference type="NCBI Taxonomy" id="37863"/>
    <lineage>
        <taxon>Eukaryota</taxon>
        <taxon>Metazoa</taxon>
        <taxon>Ecdysozoa</taxon>
        <taxon>Nematoda</taxon>
        <taxon>Chromadorea</taxon>
        <taxon>Rhabditida</taxon>
        <taxon>Tylenchina</taxon>
        <taxon>Panagrolaimomorpha</taxon>
        <taxon>Strongyloidoidea</taxon>
        <taxon>Steinernematidae</taxon>
        <taxon>Steinernema</taxon>
    </lineage>
</organism>
<name>A0A1I7ZDK4_9BILA</name>
<sequence>MDQLRPIYIDGADVGKIHGQSLFFSCAGIRDCVNFFKDRGHKQVYVFVPSNRRETPRSDSPMVDQVIALHSGF</sequence>
<dbReference type="GO" id="GO:0005634">
    <property type="term" value="C:nucleus"/>
    <property type="evidence" value="ECO:0007669"/>
    <property type="project" value="TreeGrafter"/>
</dbReference>
<dbReference type="GO" id="GO:0003729">
    <property type="term" value="F:mRNA binding"/>
    <property type="evidence" value="ECO:0007669"/>
    <property type="project" value="TreeGrafter"/>
</dbReference>
<proteinExistence type="predicted"/>